<evidence type="ECO:0000259" key="1">
    <source>
        <dbReference type="Pfam" id="PF12705"/>
    </source>
</evidence>
<dbReference type="InterPro" id="IPR011604">
    <property type="entry name" value="PDDEXK-like_dom_sf"/>
</dbReference>
<evidence type="ECO:0000313" key="2">
    <source>
        <dbReference type="EMBL" id="GAA0678093.1"/>
    </source>
</evidence>
<dbReference type="EMBL" id="BAAAES010000023">
    <property type="protein sequence ID" value="GAA0678093.1"/>
    <property type="molecule type" value="Genomic_DNA"/>
</dbReference>
<dbReference type="Proteomes" id="UP001500238">
    <property type="component" value="Unassembled WGS sequence"/>
</dbReference>
<organism evidence="2 3">
    <name type="scientific">Sphingomonas insulae</name>
    <dbReference type="NCBI Taxonomy" id="424800"/>
    <lineage>
        <taxon>Bacteria</taxon>
        <taxon>Pseudomonadati</taxon>
        <taxon>Pseudomonadota</taxon>
        <taxon>Alphaproteobacteria</taxon>
        <taxon>Sphingomonadales</taxon>
        <taxon>Sphingomonadaceae</taxon>
        <taxon>Sphingomonas</taxon>
    </lineage>
</organism>
<gene>
    <name evidence="2" type="ORF">GCM10009102_33220</name>
</gene>
<keyword evidence="3" id="KW-1185">Reference proteome</keyword>
<name>A0ABN1I0K2_9SPHN</name>
<sequence length="890" mass="96131">MNVSRGRGMKRQTYVAHGRLASHEVRLDAARNRRHGVQVMAFEQLAARLAGGFAQPIDAETLRDAIQQVLPDIDLGELDAIKLLPGMVGAAADTLHKVWRTGIDLSARASDHPRLAAMATLEQAVLERLPSSMRRPVDLASQAMARLRHAPALFGEIEIIGISELSPCWRELLAGLAETLPVRWNAGPRSAPEWLESSSVDIIRSEPATPQIEAMSAASGYHEAIEALRWARELITSGTAKPSEIAIAAAAPAAYDDEFMALRADANIDLHFVHSIRVVTTRDGQAAAALADILVRGLSQTHLRRLATLLAGSGPFQTLPEGWQRVLPPDAPLSSPDAWQRLLSGLTADQWPDGVDHNSKLRAIIETLSRGASEADDIGRAFLSGGALRIWKKALLAGSPAAIDVTIDALRQEDACDACVSVAWMPASALAASPRKFVRLLGLTSTGWPRRISEDRLLSDHIVPVDELDPLPVTAADRRDFETILSTTTGQVVLSRARRDSEGRLLGKSPLLRGQPEARYVRRNRRPAHSMSESDRLVARPVDFASSDQARSAAECWSNWQLAAVTAHDGMIRPDHPAVLGALRRVQSASSLAKLLRNPLGFIWSYALGIRPLESADEALVLDARQSGILLHDTLDHAVRLLEEQGSLADARPDQVSAAIEQSAATISGKWEAEQAVPPLVVWRRTVDETKQVASNALTHPEAALPDQKCYTEVPFGGQEAKSNGALPWDATTPVEIADTGFKISGYIDRLDLSGDGSKARVLDYKGGKLPKESVVLQGGKELQRCLYAYAVKALMGDGIEIDAALLYPRDNEARHLDEPAAVLEDLASHLRAARASLLGGRAVIGPDNGGDYDDLSFALPANAGNGYCPRKLEPARQALGDAARVWEAI</sequence>
<dbReference type="SUPFAM" id="SSF52540">
    <property type="entry name" value="P-loop containing nucleoside triphosphate hydrolases"/>
    <property type="match status" value="1"/>
</dbReference>
<accession>A0ABN1I0K2</accession>
<comment type="caution">
    <text evidence="2">The sequence shown here is derived from an EMBL/GenBank/DDBJ whole genome shotgun (WGS) entry which is preliminary data.</text>
</comment>
<dbReference type="InterPro" id="IPR027417">
    <property type="entry name" value="P-loop_NTPase"/>
</dbReference>
<proteinExistence type="predicted"/>
<dbReference type="Gene3D" id="3.90.320.10">
    <property type="match status" value="1"/>
</dbReference>
<evidence type="ECO:0000313" key="3">
    <source>
        <dbReference type="Proteomes" id="UP001500238"/>
    </source>
</evidence>
<reference evidence="2 3" key="1">
    <citation type="journal article" date="2019" name="Int. J. Syst. Evol. Microbiol.">
        <title>The Global Catalogue of Microorganisms (GCM) 10K type strain sequencing project: providing services to taxonomists for standard genome sequencing and annotation.</title>
        <authorList>
            <consortium name="The Broad Institute Genomics Platform"/>
            <consortium name="The Broad Institute Genome Sequencing Center for Infectious Disease"/>
            <person name="Wu L."/>
            <person name="Ma J."/>
        </authorList>
    </citation>
    <scope>NUCLEOTIDE SEQUENCE [LARGE SCALE GENOMIC DNA]</scope>
    <source>
        <strain evidence="2 3">JCM 14603</strain>
    </source>
</reference>
<feature type="domain" description="PD-(D/E)XK endonuclease-like" evidence="1">
    <location>
        <begin position="588"/>
        <end position="841"/>
    </location>
</feature>
<dbReference type="Pfam" id="PF12705">
    <property type="entry name" value="PDDEXK_1"/>
    <property type="match status" value="1"/>
</dbReference>
<dbReference type="InterPro" id="IPR038726">
    <property type="entry name" value="PDDEXK_AddAB-type"/>
</dbReference>
<protein>
    <submittedName>
        <fullName evidence="2">PD-(D/E)XK nuclease family protein</fullName>
    </submittedName>
</protein>